<dbReference type="PANTHER" id="PTHR46268:SF18">
    <property type="entry name" value="UNIVERSAL STRESS PROTEIN F"/>
    <property type="match status" value="1"/>
</dbReference>
<name>A0A377WHB3_KLEPN</name>
<dbReference type="InterPro" id="IPR006016">
    <property type="entry name" value="UspA"/>
</dbReference>
<dbReference type="Proteomes" id="UP000254799">
    <property type="component" value="Unassembled WGS sequence"/>
</dbReference>
<dbReference type="SUPFAM" id="SSF52402">
    <property type="entry name" value="Adenine nucleotide alpha hydrolases-like"/>
    <property type="match status" value="1"/>
</dbReference>
<dbReference type="NCBIfam" id="NF011581">
    <property type="entry name" value="PRK15005.1"/>
    <property type="match status" value="1"/>
</dbReference>
<evidence type="ECO:0000259" key="3">
    <source>
        <dbReference type="Pfam" id="PF00582"/>
    </source>
</evidence>
<evidence type="ECO:0000313" key="5">
    <source>
        <dbReference type="Proteomes" id="UP000254799"/>
    </source>
</evidence>
<reference evidence="4 5" key="1">
    <citation type="submission" date="2018-06" db="EMBL/GenBank/DDBJ databases">
        <authorList>
            <consortium name="Pathogen Informatics"/>
            <person name="Doyle S."/>
        </authorList>
    </citation>
    <scope>NUCLEOTIDE SEQUENCE [LARGE SCALE GENOMIC DNA]</scope>
    <source>
        <strain evidence="4 5">NCTC8849</strain>
    </source>
</reference>
<organism evidence="4 5">
    <name type="scientific">Klebsiella pneumoniae</name>
    <dbReference type="NCBI Taxonomy" id="573"/>
    <lineage>
        <taxon>Bacteria</taxon>
        <taxon>Pseudomonadati</taxon>
        <taxon>Pseudomonadota</taxon>
        <taxon>Gammaproteobacteria</taxon>
        <taxon>Enterobacterales</taxon>
        <taxon>Enterobacteriaceae</taxon>
        <taxon>Klebsiella/Raoultella group</taxon>
        <taxon>Klebsiella</taxon>
        <taxon>Klebsiella pneumoniae complex</taxon>
    </lineage>
</organism>
<accession>A0A377WHB3</accession>
<evidence type="ECO:0000313" key="4">
    <source>
        <dbReference type="EMBL" id="STT54200.1"/>
    </source>
</evidence>
<evidence type="ECO:0000256" key="1">
    <source>
        <dbReference type="ARBA" id="ARBA00008791"/>
    </source>
</evidence>
<comment type="similarity">
    <text evidence="1">Belongs to the universal stress protein A family.</text>
</comment>
<dbReference type="InterPro" id="IPR014729">
    <property type="entry name" value="Rossmann-like_a/b/a_fold"/>
</dbReference>
<dbReference type="CDD" id="cd00293">
    <property type="entry name" value="USP-like"/>
    <property type="match status" value="1"/>
</dbReference>
<gene>
    <name evidence="4" type="primary">uspF</name>
    <name evidence="4" type="ORF">NCTC8849_02785</name>
</gene>
<dbReference type="Pfam" id="PF00582">
    <property type="entry name" value="Usp"/>
    <property type="match status" value="1"/>
</dbReference>
<dbReference type="PANTHER" id="PTHR46268">
    <property type="entry name" value="STRESS RESPONSE PROTEIN NHAX"/>
    <property type="match status" value="1"/>
</dbReference>
<dbReference type="EMBL" id="UGLC01000002">
    <property type="protein sequence ID" value="STT54200.1"/>
    <property type="molecule type" value="Genomic_DNA"/>
</dbReference>
<protein>
    <submittedName>
        <fullName evidence="4">Universal stress protein F</fullName>
    </submittedName>
</protein>
<evidence type="ECO:0000256" key="2">
    <source>
        <dbReference type="ARBA" id="ARBA00011738"/>
    </source>
</evidence>
<dbReference type="AlphaFoldDB" id="A0A377WHB3"/>
<dbReference type="Gene3D" id="3.40.50.620">
    <property type="entry name" value="HUPs"/>
    <property type="match status" value="1"/>
</dbReference>
<comment type="subunit">
    <text evidence="2">Homodimer.</text>
</comment>
<sequence>MSRMILVPIDISDKEFTERIISHVESEARIDDAEVHFLTVIPSLPYYASLGMAYTAELPGMDELREGSETQLKEIAKQFSIPEDRMHFHVAEGSPKDKILALAKSLPADLVIIASHRPDITTYLLGSNAAAVVRHARVLGTGGPLTPQPAARRAFYFRISRPRLAARCRKCRKDADIPPLNPYHTRTVACQTSIIATRQRHVVQRLAECVLF</sequence>
<proteinExistence type="inferred from homology"/>
<feature type="domain" description="UspA" evidence="3">
    <location>
        <begin position="1"/>
        <end position="137"/>
    </location>
</feature>